<keyword evidence="1" id="KW-0802">TPR repeat</keyword>
<dbReference type="Pfam" id="PF14559">
    <property type="entry name" value="TPR_19"/>
    <property type="match status" value="2"/>
</dbReference>
<proteinExistence type="predicted"/>
<reference evidence="3 4" key="1">
    <citation type="submission" date="2021-12" db="EMBL/GenBank/DDBJ databases">
        <title>Genome sequencing of bacteria with rrn-lacking chromosome and rrn-plasmid.</title>
        <authorList>
            <person name="Anda M."/>
            <person name="Iwasaki W."/>
        </authorList>
    </citation>
    <scope>NUCLEOTIDE SEQUENCE [LARGE SCALE GENOMIC DNA]</scope>
    <source>
        <strain evidence="3 4">DSM 100852</strain>
    </source>
</reference>
<dbReference type="KEGG" id="fax:FUAX_03820"/>
<dbReference type="SUPFAM" id="SSF48452">
    <property type="entry name" value="TPR-like"/>
    <property type="match status" value="3"/>
</dbReference>
<dbReference type="InterPro" id="IPR011990">
    <property type="entry name" value="TPR-like_helical_dom_sf"/>
</dbReference>
<keyword evidence="2" id="KW-0732">Signal</keyword>
<dbReference type="PANTHER" id="PTHR12558">
    <property type="entry name" value="CELL DIVISION CYCLE 16,23,27"/>
    <property type="match status" value="1"/>
</dbReference>
<evidence type="ECO:0000256" key="1">
    <source>
        <dbReference type="PROSITE-ProRule" id="PRU00339"/>
    </source>
</evidence>
<dbReference type="SMART" id="SM00028">
    <property type="entry name" value="TPR"/>
    <property type="match status" value="9"/>
</dbReference>
<dbReference type="PANTHER" id="PTHR12558:SF13">
    <property type="entry name" value="CELL DIVISION CYCLE PROTEIN 27 HOMOLOG"/>
    <property type="match status" value="1"/>
</dbReference>
<dbReference type="RefSeq" id="WP_338393242.1">
    <property type="nucleotide sequence ID" value="NZ_AP025314.1"/>
</dbReference>
<feature type="repeat" description="TPR" evidence="1">
    <location>
        <begin position="397"/>
        <end position="430"/>
    </location>
</feature>
<organism evidence="3 4">
    <name type="scientific">Fulvitalea axinellae</name>
    <dbReference type="NCBI Taxonomy" id="1182444"/>
    <lineage>
        <taxon>Bacteria</taxon>
        <taxon>Pseudomonadati</taxon>
        <taxon>Bacteroidota</taxon>
        <taxon>Cytophagia</taxon>
        <taxon>Cytophagales</taxon>
        <taxon>Persicobacteraceae</taxon>
        <taxon>Fulvitalea</taxon>
    </lineage>
</organism>
<evidence type="ECO:0000313" key="3">
    <source>
        <dbReference type="EMBL" id="BDD07950.1"/>
    </source>
</evidence>
<gene>
    <name evidence="3" type="ORF">FUAX_03820</name>
</gene>
<evidence type="ECO:0000313" key="4">
    <source>
        <dbReference type="Proteomes" id="UP001348817"/>
    </source>
</evidence>
<feature type="chain" id="PRO_5043571951" description="Tetratricopeptide repeat protein" evidence="2">
    <location>
        <begin position="26"/>
        <end position="584"/>
    </location>
</feature>
<feature type="signal peptide" evidence="2">
    <location>
        <begin position="1"/>
        <end position="25"/>
    </location>
</feature>
<dbReference type="PROSITE" id="PS50005">
    <property type="entry name" value="TPR"/>
    <property type="match status" value="4"/>
</dbReference>
<evidence type="ECO:0008006" key="5">
    <source>
        <dbReference type="Google" id="ProtNLM"/>
    </source>
</evidence>
<feature type="repeat" description="TPR" evidence="1">
    <location>
        <begin position="52"/>
        <end position="85"/>
    </location>
</feature>
<feature type="repeat" description="TPR" evidence="1">
    <location>
        <begin position="329"/>
        <end position="362"/>
    </location>
</feature>
<dbReference type="EMBL" id="AP025314">
    <property type="protein sequence ID" value="BDD07950.1"/>
    <property type="molecule type" value="Genomic_DNA"/>
</dbReference>
<dbReference type="Proteomes" id="UP001348817">
    <property type="component" value="Chromosome"/>
</dbReference>
<dbReference type="Pfam" id="PF13429">
    <property type="entry name" value="TPR_15"/>
    <property type="match status" value="1"/>
</dbReference>
<protein>
    <recommendedName>
        <fullName evidence="5">Tetratricopeptide repeat protein</fullName>
    </recommendedName>
</protein>
<dbReference type="InterPro" id="IPR019734">
    <property type="entry name" value="TPR_rpt"/>
</dbReference>
<sequence length="584" mass="66092">MRLSFGKIVLGVVAMALLSVGDAEAQRGKRKKKDNRYGTHAPKELEASGLDAEYYFSEGQKFYILEDFGKAEDFFERSLEIEPNNAAAKYRLAQIAASKGEMVRAERLAKETIRLDSLNKYYYVTLANIYAKEEKPDLSALVYERLVNTVPGTDEYYYELAAIRTYQQKWDKALEAYAKIEEVYGPSEGVTRQIQKLYLRKNDLDGAIEAGKRLIERNPSSEGAVLNVVGILMANGKNKEALPYLESLLKQVPDSPKAALMLADIESREGNFDSADSLIRSSLNSERMSAQDKVNFLAQKMPLWASSDSGKEQASSYLTLLLEKHPDEASTWGLAGDWENSVGDKDKALKNYTEALEWDKNNFPVWQNVVSLQLEKNQLDNAIESSEEALTYFPNQAIMYYFNGTAYLIKKSYKRAASAFKQGIKLSEGNKALSAVLWGQLGDAYNGTEEHEKSDNAYDEALKLDPESEHVLNNYSYFLSLRKKNLEKALKMSGQLVERFPDNVTYLDTHAWVLYQMKDYDKALVLLKKAVEKEPSGVIVEHYGDALYRKGRIDEARKQWKKAKELGDTSDLLDKKIADGKIYE</sequence>
<name>A0AAU9D705_9BACT</name>
<feature type="repeat" description="TPR" evidence="1">
    <location>
        <begin position="435"/>
        <end position="468"/>
    </location>
</feature>
<evidence type="ECO:0000256" key="2">
    <source>
        <dbReference type="SAM" id="SignalP"/>
    </source>
</evidence>
<dbReference type="AlphaFoldDB" id="A0AAU9D705"/>
<dbReference type="Gene3D" id="1.25.40.10">
    <property type="entry name" value="Tetratricopeptide repeat domain"/>
    <property type="match status" value="3"/>
</dbReference>
<accession>A0AAU9D705</accession>
<keyword evidence="4" id="KW-1185">Reference proteome</keyword>